<name>A0A1F7UXA0_9BACT</name>
<comment type="caution">
    <text evidence="1">The sequence shown here is derived from an EMBL/GenBank/DDBJ whole genome shotgun (WGS) entry which is preliminary data.</text>
</comment>
<accession>A0A1F7UXA0</accession>
<evidence type="ECO:0000313" key="2">
    <source>
        <dbReference type="Proteomes" id="UP000176932"/>
    </source>
</evidence>
<dbReference type="EMBL" id="MGEL01000051">
    <property type="protein sequence ID" value="OGL82921.1"/>
    <property type="molecule type" value="Genomic_DNA"/>
</dbReference>
<evidence type="ECO:0000313" key="1">
    <source>
        <dbReference type="EMBL" id="OGL82921.1"/>
    </source>
</evidence>
<dbReference type="AlphaFoldDB" id="A0A1F7UXA0"/>
<dbReference type="Proteomes" id="UP000176932">
    <property type="component" value="Unassembled WGS sequence"/>
</dbReference>
<reference evidence="1 2" key="1">
    <citation type="journal article" date="2016" name="Nat. Commun.">
        <title>Thousands of microbial genomes shed light on interconnected biogeochemical processes in an aquifer system.</title>
        <authorList>
            <person name="Anantharaman K."/>
            <person name="Brown C.T."/>
            <person name="Hug L.A."/>
            <person name="Sharon I."/>
            <person name="Castelle C.J."/>
            <person name="Probst A.J."/>
            <person name="Thomas B.C."/>
            <person name="Singh A."/>
            <person name="Wilkins M.J."/>
            <person name="Karaoz U."/>
            <person name="Brodie E.L."/>
            <person name="Williams K.H."/>
            <person name="Hubbard S.S."/>
            <person name="Banfield J.F."/>
        </authorList>
    </citation>
    <scope>NUCLEOTIDE SEQUENCE [LARGE SCALE GENOMIC DNA]</scope>
</reference>
<protein>
    <submittedName>
        <fullName evidence="1">Uncharacterized protein</fullName>
    </submittedName>
</protein>
<organism evidence="1 2">
    <name type="scientific">Candidatus Uhrbacteria bacterium RIFCSPLOWO2_01_FULL_53_9</name>
    <dbReference type="NCBI Taxonomy" id="1802403"/>
    <lineage>
        <taxon>Bacteria</taxon>
        <taxon>Candidatus Uhriibacteriota</taxon>
    </lineage>
</organism>
<gene>
    <name evidence="1" type="ORF">A3B32_03430</name>
</gene>
<sequence>MNITGPTGFQIRRSAIQRESVEFVERDGRRLSVKVIILGDILEDQTPGEHSPNCMLIVGVACDDGGNERVVHIRYDSLSQSGKMITRSDFLAAANHVGRASHRPRLVQ</sequence>
<proteinExistence type="predicted"/>